<evidence type="ECO:0000256" key="14">
    <source>
        <dbReference type="ARBA" id="ARBA00023157"/>
    </source>
</evidence>
<accession>A0AAU9MW38</accession>
<dbReference type="InterPro" id="IPR036426">
    <property type="entry name" value="Bulb-type_lectin_dom_sf"/>
</dbReference>
<evidence type="ECO:0000256" key="2">
    <source>
        <dbReference type="ARBA" id="ARBA00022527"/>
    </source>
</evidence>
<evidence type="ECO:0000259" key="24">
    <source>
        <dbReference type="PROSITE" id="PS50927"/>
    </source>
</evidence>
<evidence type="ECO:0000313" key="26">
    <source>
        <dbReference type="EMBL" id="CAH1431095.1"/>
    </source>
</evidence>
<dbReference type="Pfam" id="PF01453">
    <property type="entry name" value="B_lectin"/>
    <property type="match status" value="1"/>
</dbReference>
<proteinExistence type="inferred from homology"/>
<keyword evidence="2 19" id="KW-0723">Serine/threonine-protein kinase</keyword>
<evidence type="ECO:0000313" key="27">
    <source>
        <dbReference type="Proteomes" id="UP001157418"/>
    </source>
</evidence>
<keyword evidence="12 21" id="KW-1133">Transmembrane helix</keyword>
<dbReference type="PROSITE" id="PS50011">
    <property type="entry name" value="PROTEIN_KINASE_DOM"/>
    <property type="match status" value="1"/>
</dbReference>
<gene>
    <name evidence="26" type="ORF">LVIROSA_LOCUS17825</name>
</gene>
<dbReference type="InterPro" id="IPR003609">
    <property type="entry name" value="Pan_app"/>
</dbReference>
<dbReference type="InterPro" id="IPR001480">
    <property type="entry name" value="Bulb-type_lectin_dom"/>
</dbReference>
<keyword evidence="15" id="KW-0675">Receptor</keyword>
<comment type="subcellular location">
    <subcellularLocation>
        <location evidence="1">Membrane</location>
        <topology evidence="1">Single-pass type I membrane protein</topology>
    </subcellularLocation>
</comment>
<evidence type="ECO:0000256" key="7">
    <source>
        <dbReference type="ARBA" id="ARBA00022729"/>
    </source>
</evidence>
<dbReference type="SMART" id="SM00108">
    <property type="entry name" value="B_lectin"/>
    <property type="match status" value="1"/>
</dbReference>
<dbReference type="FunFam" id="1.10.510.10:FF:000248">
    <property type="entry name" value="S-receptor-like kinase 5"/>
    <property type="match status" value="1"/>
</dbReference>
<feature type="signal peptide" evidence="22">
    <location>
        <begin position="1"/>
        <end position="22"/>
    </location>
</feature>
<evidence type="ECO:0000256" key="8">
    <source>
        <dbReference type="ARBA" id="ARBA00022734"/>
    </source>
</evidence>
<comment type="similarity">
    <text evidence="19">Belongs to the protein kinase superfamily. Ser/Thr protein kinase family.</text>
</comment>
<dbReference type="CDD" id="cd00028">
    <property type="entry name" value="B_lectin"/>
    <property type="match status" value="1"/>
</dbReference>
<dbReference type="Pfam" id="PF00069">
    <property type="entry name" value="Pkinase"/>
    <property type="match status" value="1"/>
</dbReference>
<comment type="caution">
    <text evidence="26">The sequence shown here is derived from an EMBL/GenBank/DDBJ whole genome shotgun (WGS) entry which is preliminary data.</text>
</comment>
<reference evidence="26 27" key="1">
    <citation type="submission" date="2022-01" db="EMBL/GenBank/DDBJ databases">
        <authorList>
            <person name="Xiong W."/>
            <person name="Schranz E."/>
        </authorList>
    </citation>
    <scope>NUCLEOTIDE SEQUENCE [LARGE SCALE GENOMIC DNA]</scope>
</reference>
<organism evidence="26 27">
    <name type="scientific">Lactuca virosa</name>
    <dbReference type="NCBI Taxonomy" id="75947"/>
    <lineage>
        <taxon>Eukaryota</taxon>
        <taxon>Viridiplantae</taxon>
        <taxon>Streptophyta</taxon>
        <taxon>Embryophyta</taxon>
        <taxon>Tracheophyta</taxon>
        <taxon>Spermatophyta</taxon>
        <taxon>Magnoliopsida</taxon>
        <taxon>eudicotyledons</taxon>
        <taxon>Gunneridae</taxon>
        <taxon>Pentapetalae</taxon>
        <taxon>asterids</taxon>
        <taxon>campanulids</taxon>
        <taxon>Asterales</taxon>
        <taxon>Asteraceae</taxon>
        <taxon>Cichorioideae</taxon>
        <taxon>Cichorieae</taxon>
        <taxon>Lactucinae</taxon>
        <taxon>Lactuca</taxon>
    </lineage>
</organism>
<evidence type="ECO:0000256" key="10">
    <source>
        <dbReference type="ARBA" id="ARBA00022777"/>
    </source>
</evidence>
<keyword evidence="16" id="KW-0325">Glycoprotein</keyword>
<dbReference type="InterPro" id="IPR008271">
    <property type="entry name" value="Ser/Thr_kinase_AS"/>
</dbReference>
<evidence type="ECO:0000256" key="19">
    <source>
        <dbReference type="PIRNR" id="PIRNR000641"/>
    </source>
</evidence>
<dbReference type="InterPro" id="IPR051343">
    <property type="entry name" value="G-type_lectin_kinases/EP1-like"/>
</dbReference>
<evidence type="ECO:0000256" key="9">
    <source>
        <dbReference type="ARBA" id="ARBA00022741"/>
    </source>
</evidence>
<evidence type="ECO:0000259" key="23">
    <source>
        <dbReference type="PROSITE" id="PS50011"/>
    </source>
</evidence>
<evidence type="ECO:0000256" key="5">
    <source>
        <dbReference type="ARBA" id="ARBA00022679"/>
    </source>
</evidence>
<dbReference type="GO" id="GO:0004674">
    <property type="term" value="F:protein serine/threonine kinase activity"/>
    <property type="evidence" value="ECO:0007669"/>
    <property type="project" value="UniProtKB-KW"/>
</dbReference>
<dbReference type="CDD" id="cd14066">
    <property type="entry name" value="STKc_IRAK"/>
    <property type="match status" value="1"/>
</dbReference>
<dbReference type="FunFam" id="3.30.200.20:FF:000178">
    <property type="entry name" value="serine/threonine-protein kinase PBS1-like"/>
    <property type="match status" value="1"/>
</dbReference>
<evidence type="ECO:0000256" key="22">
    <source>
        <dbReference type="SAM" id="SignalP"/>
    </source>
</evidence>
<feature type="domain" description="Bulb-type lectin" evidence="24">
    <location>
        <begin position="57"/>
        <end position="177"/>
    </location>
</feature>
<keyword evidence="7 22" id="KW-0732">Signal</keyword>
<keyword evidence="27" id="KW-1185">Reference proteome</keyword>
<keyword evidence="11 19" id="KW-0067">ATP-binding</keyword>
<evidence type="ECO:0000256" key="21">
    <source>
        <dbReference type="SAM" id="Phobius"/>
    </source>
</evidence>
<dbReference type="PROSITE" id="PS00107">
    <property type="entry name" value="PROTEIN_KINASE_ATP"/>
    <property type="match status" value="1"/>
</dbReference>
<evidence type="ECO:0000256" key="4">
    <source>
        <dbReference type="ARBA" id="ARBA00022553"/>
    </source>
</evidence>
<dbReference type="PROSITE" id="PS50948">
    <property type="entry name" value="PAN"/>
    <property type="match status" value="1"/>
</dbReference>
<evidence type="ECO:0000259" key="25">
    <source>
        <dbReference type="PROSITE" id="PS50948"/>
    </source>
</evidence>
<keyword evidence="10 19" id="KW-0418">Kinase</keyword>
<dbReference type="GO" id="GO:0030246">
    <property type="term" value="F:carbohydrate binding"/>
    <property type="evidence" value="ECO:0007669"/>
    <property type="project" value="UniProtKB-KW"/>
</dbReference>
<evidence type="ECO:0000256" key="3">
    <source>
        <dbReference type="ARBA" id="ARBA00022536"/>
    </source>
</evidence>
<dbReference type="SUPFAM" id="SSF51110">
    <property type="entry name" value="alpha-D-mannose-specific plant lectins"/>
    <property type="match status" value="1"/>
</dbReference>
<dbReference type="InterPro" id="IPR017441">
    <property type="entry name" value="Protein_kinase_ATP_BS"/>
</dbReference>
<keyword evidence="14" id="KW-1015">Disulfide bond</keyword>
<dbReference type="InterPro" id="IPR000719">
    <property type="entry name" value="Prot_kinase_dom"/>
</dbReference>
<dbReference type="Gene3D" id="1.10.510.10">
    <property type="entry name" value="Transferase(Phosphotransferase) domain 1"/>
    <property type="match status" value="1"/>
</dbReference>
<dbReference type="SMART" id="SM00220">
    <property type="entry name" value="S_TKc"/>
    <property type="match status" value="1"/>
</dbReference>
<feature type="transmembrane region" description="Helical" evidence="21">
    <location>
        <begin position="459"/>
        <end position="486"/>
    </location>
</feature>
<keyword evidence="5 19" id="KW-0808">Transferase</keyword>
<comment type="catalytic activity">
    <reaction evidence="18 19">
        <text>L-seryl-[protein] + ATP = O-phospho-L-seryl-[protein] + ADP + H(+)</text>
        <dbReference type="Rhea" id="RHEA:17989"/>
        <dbReference type="Rhea" id="RHEA-COMP:9863"/>
        <dbReference type="Rhea" id="RHEA-COMP:11604"/>
        <dbReference type="ChEBI" id="CHEBI:15378"/>
        <dbReference type="ChEBI" id="CHEBI:29999"/>
        <dbReference type="ChEBI" id="CHEBI:30616"/>
        <dbReference type="ChEBI" id="CHEBI:83421"/>
        <dbReference type="ChEBI" id="CHEBI:456216"/>
        <dbReference type="EC" id="2.7.11.1"/>
    </reaction>
</comment>
<feature type="domain" description="Protein kinase" evidence="23">
    <location>
        <begin position="520"/>
        <end position="805"/>
    </location>
</feature>
<evidence type="ECO:0000256" key="20">
    <source>
        <dbReference type="PROSITE-ProRule" id="PRU10141"/>
    </source>
</evidence>
<sequence>MREPWISGFFFAFFLIFSSIVTQPLYFPTANLPTTWTNDESSLRSINFTDGSRIRVILLRTSGLPMFTCGFFCNGTCTSYLFAIIINLFMVVNPQVVPYTNKDSPEVIWSANRDNPVREGAILSLNEAGELVLHDVDGSIVWTTNTNGQSTAGMNLTDKGNLMLFDDHNSMVWQSFDHPTDCLVQGQKLFQGQKLIPSVSSTDWTAQKDLFSLQVTDKGLFAYVESNPPQVYFRKLVNGINPENYVVFLDRSLCFFIFSTRPNYCKSVLDIPPAFPFQFIKLMPDGHLKVFGWDALDGGAIVADLLTGDLGECFYPLACGRNGICSGNQQCSCPRSSSPGTDYFRAVNDSQPNMGCSQVTPITCNATQDQHFIELKHVKYFTYTADMEDVDMETCKQACLGKCSCKAALFEYGSNSSSGNCSLPSELFTMTKLDAHEMRLNSSAFIKVQNVRSSPSFKVHVATVIGSTIGSLVLLIVVIGFTMFIVKKKKTDSETEEEYLDQVPGMPTRFSYEELKTATENFSKKLGEGGFGSVFEGTLEDGSRIAVKCLQGLVNVKKSFLAEVESIGSIHHVNLVRLRGVCAWRSERLLVYEFMSNGSLDQWIYHGDRKPVLGWVRRKKIILDIAKGLAYLHEECRQKIIHLDIKPQNILLDEDFNAKVSDFGLAKLIDRNQSQVMTTMRGTPGYMAPEWLSSIITEKMDVYSFGIVLLEILCGRKNFDSRSQPQDSWHLLCVFQRCWEEGTLLDIVDRSSKDMQVNGAEVMEMMKVASWCLQTDFTKRPSMSSVVKVLEGVMNVESNLDYNFLYPRLQKITDEHEKSSKPVLPSILSGPR</sequence>
<keyword evidence="13 21" id="KW-0472">Membrane</keyword>
<dbReference type="Proteomes" id="UP001157418">
    <property type="component" value="Unassembled WGS sequence"/>
</dbReference>
<dbReference type="EC" id="2.7.11.1" evidence="19"/>
<keyword evidence="4" id="KW-0597">Phosphoprotein</keyword>
<evidence type="ECO:0000256" key="11">
    <source>
        <dbReference type="ARBA" id="ARBA00022840"/>
    </source>
</evidence>
<dbReference type="FunFam" id="2.90.10.30:FF:000003">
    <property type="entry name" value="Os04g0303100 protein"/>
    <property type="match status" value="1"/>
</dbReference>
<keyword evidence="6 21" id="KW-0812">Transmembrane</keyword>
<evidence type="ECO:0000256" key="13">
    <source>
        <dbReference type="ARBA" id="ARBA00023136"/>
    </source>
</evidence>
<dbReference type="GO" id="GO:0005524">
    <property type="term" value="F:ATP binding"/>
    <property type="evidence" value="ECO:0007669"/>
    <property type="project" value="UniProtKB-UniRule"/>
</dbReference>
<comment type="catalytic activity">
    <reaction evidence="17 19">
        <text>L-threonyl-[protein] + ATP = O-phospho-L-threonyl-[protein] + ADP + H(+)</text>
        <dbReference type="Rhea" id="RHEA:46608"/>
        <dbReference type="Rhea" id="RHEA-COMP:11060"/>
        <dbReference type="Rhea" id="RHEA-COMP:11605"/>
        <dbReference type="ChEBI" id="CHEBI:15378"/>
        <dbReference type="ChEBI" id="CHEBI:30013"/>
        <dbReference type="ChEBI" id="CHEBI:30616"/>
        <dbReference type="ChEBI" id="CHEBI:61977"/>
        <dbReference type="ChEBI" id="CHEBI:456216"/>
        <dbReference type="EC" id="2.7.11.1"/>
    </reaction>
</comment>
<feature type="binding site" evidence="20">
    <location>
        <position position="548"/>
    </location>
    <ligand>
        <name>ATP</name>
        <dbReference type="ChEBI" id="CHEBI:30616"/>
    </ligand>
</feature>
<keyword evidence="3" id="KW-0245">EGF-like domain</keyword>
<keyword evidence="8" id="KW-0430">Lectin</keyword>
<protein>
    <recommendedName>
        <fullName evidence="19">Receptor-like serine/threonine-protein kinase</fullName>
        <ecNumber evidence="19">2.7.11.1</ecNumber>
    </recommendedName>
</protein>
<dbReference type="InterPro" id="IPR024171">
    <property type="entry name" value="SRK-like_kinase"/>
</dbReference>
<keyword evidence="9 19" id="KW-0547">Nucleotide-binding</keyword>
<evidence type="ECO:0000256" key="15">
    <source>
        <dbReference type="ARBA" id="ARBA00023170"/>
    </source>
</evidence>
<feature type="domain" description="Apple" evidence="25">
    <location>
        <begin position="364"/>
        <end position="449"/>
    </location>
</feature>
<dbReference type="InterPro" id="IPR011009">
    <property type="entry name" value="Kinase-like_dom_sf"/>
</dbReference>
<evidence type="ECO:0000256" key="1">
    <source>
        <dbReference type="ARBA" id="ARBA00004479"/>
    </source>
</evidence>
<dbReference type="AlphaFoldDB" id="A0AAU9MW38"/>
<dbReference type="Gene3D" id="3.30.200.20">
    <property type="entry name" value="Phosphorylase Kinase, domain 1"/>
    <property type="match status" value="1"/>
</dbReference>
<evidence type="ECO:0000256" key="6">
    <source>
        <dbReference type="ARBA" id="ARBA00022692"/>
    </source>
</evidence>
<dbReference type="GO" id="GO:0016020">
    <property type="term" value="C:membrane"/>
    <property type="evidence" value="ECO:0007669"/>
    <property type="project" value="UniProtKB-SubCell"/>
</dbReference>
<evidence type="ECO:0000256" key="18">
    <source>
        <dbReference type="ARBA" id="ARBA00048679"/>
    </source>
</evidence>
<evidence type="ECO:0000256" key="16">
    <source>
        <dbReference type="ARBA" id="ARBA00023180"/>
    </source>
</evidence>
<dbReference type="Gene3D" id="2.90.10.30">
    <property type="match status" value="1"/>
</dbReference>
<dbReference type="SUPFAM" id="SSF56112">
    <property type="entry name" value="Protein kinase-like (PK-like)"/>
    <property type="match status" value="1"/>
</dbReference>
<dbReference type="PANTHER" id="PTHR47976:SF30">
    <property type="entry name" value="RECEPTOR-LIKE SERINE_THREONINE-PROTEIN KINASE"/>
    <property type="match status" value="1"/>
</dbReference>
<evidence type="ECO:0000256" key="12">
    <source>
        <dbReference type="ARBA" id="ARBA00022989"/>
    </source>
</evidence>
<dbReference type="PROSITE" id="PS00108">
    <property type="entry name" value="PROTEIN_KINASE_ST"/>
    <property type="match status" value="1"/>
</dbReference>
<dbReference type="Pfam" id="PF08276">
    <property type="entry name" value="PAN_2"/>
    <property type="match status" value="1"/>
</dbReference>
<feature type="chain" id="PRO_5043684187" description="Receptor-like serine/threonine-protein kinase" evidence="22">
    <location>
        <begin position="23"/>
        <end position="832"/>
    </location>
</feature>
<name>A0AAU9MW38_9ASTR</name>
<dbReference type="EMBL" id="CAKMRJ010003334">
    <property type="protein sequence ID" value="CAH1431095.1"/>
    <property type="molecule type" value="Genomic_DNA"/>
</dbReference>
<evidence type="ECO:0000256" key="17">
    <source>
        <dbReference type="ARBA" id="ARBA00047899"/>
    </source>
</evidence>
<dbReference type="PANTHER" id="PTHR47976">
    <property type="entry name" value="G-TYPE LECTIN S-RECEPTOR-LIKE SERINE/THREONINE-PROTEIN KINASE SD2-5"/>
    <property type="match status" value="1"/>
</dbReference>
<dbReference type="PROSITE" id="PS50927">
    <property type="entry name" value="BULB_LECTIN"/>
    <property type="match status" value="1"/>
</dbReference>
<dbReference type="PIRSF" id="PIRSF000641">
    <property type="entry name" value="SRK"/>
    <property type="match status" value="1"/>
</dbReference>